<reference evidence="1" key="1">
    <citation type="journal article" date="2022" name="J Glob Antimicrob Resist">
        <title>Comparative analysis of IMP-4- and OXA-58-containing plasmids of three carbapenemase-producing Acinetobacter ursingii strains in the Netherlands.</title>
        <authorList>
            <person name="Hendrickx A.P.A."/>
            <person name="Schade R.P."/>
            <person name="Landman F."/>
            <person name="Bosch T."/>
            <person name="Schouls L.M."/>
            <person name="van Dijk K."/>
        </authorList>
    </citation>
    <scope>NUCLEOTIDE SEQUENCE</scope>
    <source>
        <strain evidence="1">RIVM_C010761</strain>
    </source>
</reference>
<accession>A0AA46S771</accession>
<proteinExistence type="predicted"/>
<name>A0AA46S771_9GAMM</name>
<dbReference type="Proteomes" id="UP001164081">
    <property type="component" value="Chromosome"/>
</dbReference>
<evidence type="ECO:0000313" key="2">
    <source>
        <dbReference type="Proteomes" id="UP001164081"/>
    </source>
</evidence>
<dbReference type="RefSeq" id="WP_004990301.1">
    <property type="nucleotide sequence ID" value="NZ_BKHN01000028.1"/>
</dbReference>
<sequence length="55" mass="6371">MRHLHLSIARSSFIPFILTGGNSSPVYNLDLRSIHELQQVFLSFELHYFLVNPNT</sequence>
<dbReference type="AlphaFoldDB" id="A0AA46S771"/>
<protein>
    <submittedName>
        <fullName evidence="1">Uncharacterized protein</fullName>
    </submittedName>
</protein>
<organism evidence="1 2">
    <name type="scientific">Acinetobacter ursingii</name>
    <dbReference type="NCBI Taxonomy" id="108980"/>
    <lineage>
        <taxon>Bacteria</taxon>
        <taxon>Pseudomonadati</taxon>
        <taxon>Pseudomonadota</taxon>
        <taxon>Gammaproteobacteria</taxon>
        <taxon>Moraxellales</taxon>
        <taxon>Moraxellaceae</taxon>
        <taxon>Acinetobacter</taxon>
    </lineage>
</organism>
<dbReference type="EMBL" id="CP089044">
    <property type="protein sequence ID" value="UYF74546.1"/>
    <property type="molecule type" value="Genomic_DNA"/>
</dbReference>
<gene>
    <name evidence="1" type="ORF">LSO58_11915</name>
</gene>
<evidence type="ECO:0000313" key="1">
    <source>
        <dbReference type="EMBL" id="UYF74546.1"/>
    </source>
</evidence>